<dbReference type="InterPro" id="IPR002575">
    <property type="entry name" value="Aminoglycoside_PTrfase"/>
</dbReference>
<sequence length="298" mass="34314">MRSEVATMRYVKEHTTIPVPDILFYDPDWDRKVGGEWMLMGYIDGINPAHLWRTLTDDQWETLCTSIADIWSQLMCLRFKFIGSIYEQQDESERQYFIGPMAYLPIAGSIGSPEACTSGPFLSSRDWLVAVANGKLSPTWDHPPNPNPEQAHKWRETVIDTVKNSSLLEHDSRGHQQIVLSHIDYSLHNILVDRDDPTRVIAVVDWEGARTVPMWAANPSFRWPFLLSNDKVSHLQQIMRRSIASRIPGWEFATGDDCDVLRLLQVSAENSEWDPSIYDTGTPFRHIMSWNDPRLLIF</sequence>
<comment type="caution">
    <text evidence="2">The sequence shown here is derived from an EMBL/GenBank/DDBJ whole genome shotgun (WGS) entry which is preliminary data.</text>
</comment>
<dbReference type="Pfam" id="PF01636">
    <property type="entry name" value="APH"/>
    <property type="match status" value="1"/>
</dbReference>
<dbReference type="PANTHER" id="PTHR21310:SF13">
    <property type="entry name" value="AMINOGLYCOSIDE PHOSPHOTRANSFERASE DOMAIN-CONTAINING PROTEIN"/>
    <property type="match status" value="1"/>
</dbReference>
<name>A0AA39UA83_9AGAR</name>
<dbReference type="SUPFAM" id="SSF56112">
    <property type="entry name" value="Protein kinase-like (PK-like)"/>
    <property type="match status" value="1"/>
</dbReference>
<evidence type="ECO:0000313" key="3">
    <source>
        <dbReference type="Proteomes" id="UP001175227"/>
    </source>
</evidence>
<dbReference type="Gene3D" id="3.90.1200.10">
    <property type="match status" value="1"/>
</dbReference>
<dbReference type="AlphaFoldDB" id="A0AA39UA83"/>
<dbReference type="InterPro" id="IPR011009">
    <property type="entry name" value="Kinase-like_dom_sf"/>
</dbReference>
<evidence type="ECO:0000259" key="1">
    <source>
        <dbReference type="Pfam" id="PF01636"/>
    </source>
</evidence>
<proteinExistence type="predicted"/>
<dbReference type="InterPro" id="IPR051678">
    <property type="entry name" value="AGP_Transferase"/>
</dbReference>
<keyword evidence="3" id="KW-1185">Reference proteome</keyword>
<evidence type="ECO:0000313" key="2">
    <source>
        <dbReference type="EMBL" id="KAK0471285.1"/>
    </source>
</evidence>
<dbReference type="EMBL" id="JAUEPR010000052">
    <property type="protein sequence ID" value="KAK0471285.1"/>
    <property type="molecule type" value="Genomic_DNA"/>
</dbReference>
<feature type="domain" description="Aminoglycoside phosphotransferase" evidence="1">
    <location>
        <begin position="2"/>
        <end position="214"/>
    </location>
</feature>
<dbReference type="PANTHER" id="PTHR21310">
    <property type="entry name" value="AMINOGLYCOSIDE PHOSPHOTRANSFERASE-RELATED-RELATED"/>
    <property type="match status" value="1"/>
</dbReference>
<protein>
    <recommendedName>
        <fullName evidence="1">Aminoglycoside phosphotransferase domain-containing protein</fullName>
    </recommendedName>
</protein>
<accession>A0AA39UA83</accession>
<organism evidence="2 3">
    <name type="scientific">Armillaria novae-zelandiae</name>
    <dbReference type="NCBI Taxonomy" id="153914"/>
    <lineage>
        <taxon>Eukaryota</taxon>
        <taxon>Fungi</taxon>
        <taxon>Dikarya</taxon>
        <taxon>Basidiomycota</taxon>
        <taxon>Agaricomycotina</taxon>
        <taxon>Agaricomycetes</taxon>
        <taxon>Agaricomycetidae</taxon>
        <taxon>Agaricales</taxon>
        <taxon>Marasmiineae</taxon>
        <taxon>Physalacriaceae</taxon>
        <taxon>Armillaria</taxon>
    </lineage>
</organism>
<dbReference type="Proteomes" id="UP001175227">
    <property type="component" value="Unassembled WGS sequence"/>
</dbReference>
<reference evidence="2" key="1">
    <citation type="submission" date="2023-06" db="EMBL/GenBank/DDBJ databases">
        <authorList>
            <consortium name="Lawrence Berkeley National Laboratory"/>
            <person name="Ahrendt S."/>
            <person name="Sahu N."/>
            <person name="Indic B."/>
            <person name="Wong-Bajracharya J."/>
            <person name="Merenyi Z."/>
            <person name="Ke H.-M."/>
            <person name="Monk M."/>
            <person name="Kocsube S."/>
            <person name="Drula E."/>
            <person name="Lipzen A."/>
            <person name="Balint B."/>
            <person name="Henrissat B."/>
            <person name="Andreopoulos B."/>
            <person name="Martin F.M."/>
            <person name="Harder C.B."/>
            <person name="Rigling D."/>
            <person name="Ford K.L."/>
            <person name="Foster G.D."/>
            <person name="Pangilinan J."/>
            <person name="Papanicolaou A."/>
            <person name="Barry K."/>
            <person name="LaButti K."/>
            <person name="Viragh M."/>
            <person name="Koriabine M."/>
            <person name="Yan M."/>
            <person name="Riley R."/>
            <person name="Champramary S."/>
            <person name="Plett K.L."/>
            <person name="Tsai I.J."/>
            <person name="Slot J."/>
            <person name="Sipos G."/>
            <person name="Plett J."/>
            <person name="Nagy L.G."/>
            <person name="Grigoriev I.V."/>
        </authorList>
    </citation>
    <scope>NUCLEOTIDE SEQUENCE</scope>
    <source>
        <strain evidence="2">ICMP 16352</strain>
    </source>
</reference>
<gene>
    <name evidence="2" type="ORF">IW261DRAFT_1512407</name>
</gene>